<protein>
    <submittedName>
        <fullName evidence="2">Rab11</fullName>
    </submittedName>
</protein>
<dbReference type="EMBL" id="CAXDID020000033">
    <property type="protein sequence ID" value="CAL5995653.1"/>
    <property type="molecule type" value="Genomic_DNA"/>
</dbReference>
<comment type="similarity">
    <text evidence="1">Belongs to the small GTPase superfamily. Rab family.</text>
</comment>
<dbReference type="InterPro" id="IPR001806">
    <property type="entry name" value="Small_GTPase"/>
</dbReference>
<gene>
    <name evidence="3" type="ORF">HINF_LOCUS14139</name>
    <name evidence="2" type="ORF">HINF_LOCUS48653</name>
</gene>
<comment type="caution">
    <text evidence="2">The sequence shown here is derived from an EMBL/GenBank/DDBJ whole genome shotgun (WGS) entry which is preliminary data.</text>
</comment>
<dbReference type="Pfam" id="PF00071">
    <property type="entry name" value="Ras"/>
    <property type="match status" value="1"/>
</dbReference>
<accession>A0AA86QWH0</accession>
<evidence type="ECO:0000313" key="2">
    <source>
        <dbReference type="EMBL" id="CAI9961008.1"/>
    </source>
</evidence>
<reference evidence="2" key="1">
    <citation type="submission" date="2023-06" db="EMBL/GenBank/DDBJ databases">
        <authorList>
            <person name="Kurt Z."/>
        </authorList>
    </citation>
    <scope>NUCLEOTIDE SEQUENCE</scope>
</reference>
<dbReference type="InterPro" id="IPR027417">
    <property type="entry name" value="P-loop_NTPase"/>
</dbReference>
<dbReference type="SMART" id="SM00173">
    <property type="entry name" value="RAS"/>
    <property type="match status" value="1"/>
</dbReference>
<dbReference type="PROSITE" id="PS51419">
    <property type="entry name" value="RAB"/>
    <property type="match status" value="1"/>
</dbReference>
<dbReference type="Proteomes" id="UP001642409">
    <property type="component" value="Unassembled WGS sequence"/>
</dbReference>
<dbReference type="PANTHER" id="PTHR47979">
    <property type="entry name" value="DRAB11-RELATED"/>
    <property type="match status" value="1"/>
</dbReference>
<dbReference type="InterPro" id="IPR050209">
    <property type="entry name" value="Rab_GTPases_membrane_traffic"/>
</dbReference>
<dbReference type="GO" id="GO:0003924">
    <property type="term" value="F:GTPase activity"/>
    <property type="evidence" value="ECO:0007669"/>
    <property type="project" value="InterPro"/>
</dbReference>
<dbReference type="GO" id="GO:0005525">
    <property type="term" value="F:GTP binding"/>
    <property type="evidence" value="ECO:0007669"/>
    <property type="project" value="InterPro"/>
</dbReference>
<dbReference type="InterPro" id="IPR005225">
    <property type="entry name" value="Small_GTP-bd"/>
</dbReference>
<dbReference type="CDD" id="cd00154">
    <property type="entry name" value="Rab"/>
    <property type="match status" value="1"/>
</dbReference>
<dbReference type="FunFam" id="3.40.50.300:FF:001447">
    <property type="entry name" value="Ras-related protein Rab-1B"/>
    <property type="match status" value="1"/>
</dbReference>
<dbReference type="Gene3D" id="3.40.50.300">
    <property type="entry name" value="P-loop containing nucleotide triphosphate hydrolases"/>
    <property type="match status" value="1"/>
</dbReference>
<reference evidence="3 4" key="2">
    <citation type="submission" date="2024-07" db="EMBL/GenBank/DDBJ databases">
        <authorList>
            <person name="Akdeniz Z."/>
        </authorList>
    </citation>
    <scope>NUCLEOTIDE SEQUENCE [LARGE SCALE GENOMIC DNA]</scope>
</reference>
<dbReference type="PROSITE" id="PS51421">
    <property type="entry name" value="RAS"/>
    <property type="match status" value="1"/>
</dbReference>
<dbReference type="AlphaFoldDB" id="A0AA86QWH0"/>
<dbReference type="SUPFAM" id="SSF52540">
    <property type="entry name" value="P-loop containing nucleoside triphosphate hydrolases"/>
    <property type="match status" value="1"/>
</dbReference>
<name>A0AA86QWH0_9EUKA</name>
<organism evidence="2">
    <name type="scientific">Hexamita inflata</name>
    <dbReference type="NCBI Taxonomy" id="28002"/>
    <lineage>
        <taxon>Eukaryota</taxon>
        <taxon>Metamonada</taxon>
        <taxon>Diplomonadida</taxon>
        <taxon>Hexamitidae</taxon>
        <taxon>Hexamitinae</taxon>
        <taxon>Hexamita</taxon>
    </lineage>
</organism>
<evidence type="ECO:0000313" key="4">
    <source>
        <dbReference type="Proteomes" id="UP001642409"/>
    </source>
</evidence>
<evidence type="ECO:0000313" key="3">
    <source>
        <dbReference type="EMBL" id="CAL5995653.1"/>
    </source>
</evidence>
<proteinExistence type="inferred from homology"/>
<dbReference type="NCBIfam" id="TIGR00231">
    <property type="entry name" value="small_GTP"/>
    <property type="match status" value="1"/>
</dbReference>
<keyword evidence="4" id="KW-1185">Reference proteome</keyword>
<sequence>MNNQFDYLYKLVVVGAQKTGKTYFINKFRQTEYTQYRATISVEFYMKQINVSLQDKEYKVELKICDTSGLERFKAITTAYLREATGILLFCNVNDQSSFEKCNVYLKKIKDCCSENVKVMLIGNSFSSGRVVQTDELVQFAEQNNIMYTEINEQNITEKCDAIVQRLTQSILWQSLEEAQKRNKQSENFAWIHSYFDLDE</sequence>
<evidence type="ECO:0000256" key="1">
    <source>
        <dbReference type="ARBA" id="ARBA00006270"/>
    </source>
</evidence>
<dbReference type="EMBL" id="CATOUU010000937">
    <property type="protein sequence ID" value="CAI9961008.1"/>
    <property type="molecule type" value="Genomic_DNA"/>
</dbReference>
<dbReference type="PRINTS" id="PR00449">
    <property type="entry name" value="RASTRNSFRMNG"/>
</dbReference>
<dbReference type="SMART" id="SM00175">
    <property type="entry name" value="RAB"/>
    <property type="match status" value="1"/>
</dbReference>